<reference evidence="6 7" key="1">
    <citation type="submission" date="2017-03" db="EMBL/GenBank/DDBJ databases">
        <title>Genomes of endolithic fungi from Antarctica.</title>
        <authorList>
            <person name="Coleine C."/>
            <person name="Masonjones S."/>
            <person name="Stajich J.E."/>
        </authorList>
    </citation>
    <scope>NUCLEOTIDE SEQUENCE [LARGE SCALE GENOMIC DNA]</scope>
    <source>
        <strain evidence="6 7">CCFEE 5187</strain>
    </source>
</reference>
<proteinExistence type="inferred from homology"/>
<dbReference type="CDD" id="cd11062">
    <property type="entry name" value="CYP58-like"/>
    <property type="match status" value="1"/>
</dbReference>
<accession>A0A4U0XF16</accession>
<dbReference type="GO" id="GO:0020037">
    <property type="term" value="F:heme binding"/>
    <property type="evidence" value="ECO:0007669"/>
    <property type="project" value="InterPro"/>
</dbReference>
<dbReference type="EMBL" id="NAJN01000286">
    <property type="protein sequence ID" value="TKA75524.1"/>
    <property type="molecule type" value="Genomic_DNA"/>
</dbReference>
<dbReference type="InterPro" id="IPR017972">
    <property type="entry name" value="Cyt_P450_CS"/>
</dbReference>
<protein>
    <recommendedName>
        <fullName evidence="8">Cytochrome P450</fullName>
    </recommendedName>
</protein>
<dbReference type="STRING" id="331657.A0A4U0XF16"/>
<comment type="caution">
    <text evidence="6">The sequence shown here is derived from an EMBL/GenBank/DDBJ whole genome shotgun (WGS) entry which is preliminary data.</text>
</comment>
<dbReference type="GO" id="GO:0016705">
    <property type="term" value="F:oxidoreductase activity, acting on paired donors, with incorporation or reduction of molecular oxygen"/>
    <property type="evidence" value="ECO:0007669"/>
    <property type="project" value="InterPro"/>
</dbReference>
<evidence type="ECO:0000256" key="2">
    <source>
        <dbReference type="ARBA" id="ARBA00022723"/>
    </source>
</evidence>
<keyword evidence="7" id="KW-1185">Reference proteome</keyword>
<keyword evidence="3 4" id="KW-0408">Iron</keyword>
<keyword evidence="5" id="KW-0503">Monooxygenase</keyword>
<dbReference type="Proteomes" id="UP000308768">
    <property type="component" value="Unassembled WGS sequence"/>
</dbReference>
<comment type="cofactor">
    <cofactor evidence="1 4">
        <name>heme</name>
        <dbReference type="ChEBI" id="CHEBI:30413"/>
    </cofactor>
</comment>
<dbReference type="InterPro" id="IPR001128">
    <property type="entry name" value="Cyt_P450"/>
</dbReference>
<evidence type="ECO:0000256" key="4">
    <source>
        <dbReference type="PIRSR" id="PIRSR602401-1"/>
    </source>
</evidence>
<dbReference type="OrthoDB" id="1470350at2759"/>
<keyword evidence="4 5" id="KW-0349">Heme</keyword>
<dbReference type="Gene3D" id="1.10.630.10">
    <property type="entry name" value="Cytochrome P450"/>
    <property type="match status" value="1"/>
</dbReference>
<dbReference type="PANTHER" id="PTHR24305">
    <property type="entry name" value="CYTOCHROME P450"/>
    <property type="match status" value="1"/>
</dbReference>
<dbReference type="InterPro" id="IPR036396">
    <property type="entry name" value="Cyt_P450_sf"/>
</dbReference>
<dbReference type="PROSITE" id="PS00086">
    <property type="entry name" value="CYTOCHROME_P450"/>
    <property type="match status" value="1"/>
</dbReference>
<evidence type="ECO:0000256" key="1">
    <source>
        <dbReference type="ARBA" id="ARBA00001971"/>
    </source>
</evidence>
<gene>
    <name evidence="6" type="ORF">B0A49_02823</name>
</gene>
<evidence type="ECO:0000313" key="7">
    <source>
        <dbReference type="Proteomes" id="UP000308768"/>
    </source>
</evidence>
<comment type="similarity">
    <text evidence="5">Belongs to the cytochrome P450 family.</text>
</comment>
<dbReference type="InterPro" id="IPR002401">
    <property type="entry name" value="Cyt_P450_E_grp-I"/>
</dbReference>
<dbReference type="PRINTS" id="PR00463">
    <property type="entry name" value="EP450I"/>
</dbReference>
<evidence type="ECO:0000256" key="3">
    <source>
        <dbReference type="ARBA" id="ARBA00023004"/>
    </source>
</evidence>
<organism evidence="6 7">
    <name type="scientific">Cryomyces minteri</name>
    <dbReference type="NCBI Taxonomy" id="331657"/>
    <lineage>
        <taxon>Eukaryota</taxon>
        <taxon>Fungi</taxon>
        <taxon>Dikarya</taxon>
        <taxon>Ascomycota</taxon>
        <taxon>Pezizomycotina</taxon>
        <taxon>Dothideomycetes</taxon>
        <taxon>Dothideomycetes incertae sedis</taxon>
        <taxon>Cryomyces</taxon>
    </lineage>
</organism>
<sequence>MEDISGIDPYTDYNAPTDFHRALLSAPEVKDSDRLEKSLALVVCGFSKWHGSLKKSFENVGGPAASLAAAQPPTDLLDKLPLTTHPVSIFLATATLLLLTTYAYRAFFHPLSCVPGPFLPRVTSLWLYYHSYHGTECTAIHRLHQQYGSVVRVAPNEVDISDGAGLAPIYTEKGGFLKARCYENFDIDGHPSIFSALDPAHRASRAKPVVPMFAISAIRARSDILYGCVDRMVARMQAESKSGKPVNILNLSRSLAVDVVSAYLFGKDYGGVSEKREELSASQFVNAFVAVGRFFYLPKTVFVALELLSAKFWPSREVDESMAAIGDFVGKLVDEACEEDGTYQARMLKAGISKHETAAQCKDLIFAGTDSTGMNLSTICWHLAQQPEQYAQLRQEVLANPSTDPQTLPYLTTVIKEGLRVSMANPTRLPRVVPAAGGWSFADHWFPPGTVVGAQIYSLHHNPSVFSSPYSFRPERWLGSGVNKEMLRDYMPFGLGHRQCIAKSLATAELFMAVQRLIQADALRGARPVAEKIEILQWFNSKVVDEKIELVWDE</sequence>
<dbReference type="SUPFAM" id="SSF48264">
    <property type="entry name" value="Cytochrome P450"/>
    <property type="match status" value="1"/>
</dbReference>
<name>A0A4U0XF16_9PEZI</name>
<evidence type="ECO:0000256" key="5">
    <source>
        <dbReference type="RuleBase" id="RU000461"/>
    </source>
</evidence>
<dbReference type="GO" id="GO:0005506">
    <property type="term" value="F:iron ion binding"/>
    <property type="evidence" value="ECO:0007669"/>
    <property type="project" value="InterPro"/>
</dbReference>
<dbReference type="Pfam" id="PF00067">
    <property type="entry name" value="p450"/>
    <property type="match status" value="1"/>
</dbReference>
<dbReference type="PANTHER" id="PTHR24305:SF156">
    <property type="entry name" value="P450, PUTATIVE (EUROFUNG)-RELATED"/>
    <property type="match status" value="1"/>
</dbReference>
<feature type="binding site" description="axial binding residue" evidence="4">
    <location>
        <position position="500"/>
    </location>
    <ligand>
        <name>heme</name>
        <dbReference type="ChEBI" id="CHEBI:30413"/>
    </ligand>
    <ligandPart>
        <name>Fe</name>
        <dbReference type="ChEBI" id="CHEBI:18248"/>
    </ligandPart>
</feature>
<keyword evidence="5" id="KW-0560">Oxidoreductase</keyword>
<dbReference type="GO" id="GO:0004497">
    <property type="term" value="F:monooxygenase activity"/>
    <property type="evidence" value="ECO:0007669"/>
    <property type="project" value="UniProtKB-KW"/>
</dbReference>
<keyword evidence="2 4" id="KW-0479">Metal-binding</keyword>
<evidence type="ECO:0008006" key="8">
    <source>
        <dbReference type="Google" id="ProtNLM"/>
    </source>
</evidence>
<dbReference type="PRINTS" id="PR00385">
    <property type="entry name" value="P450"/>
</dbReference>
<dbReference type="AlphaFoldDB" id="A0A4U0XF16"/>
<dbReference type="InterPro" id="IPR050121">
    <property type="entry name" value="Cytochrome_P450_monoxygenase"/>
</dbReference>
<evidence type="ECO:0000313" key="6">
    <source>
        <dbReference type="EMBL" id="TKA75524.1"/>
    </source>
</evidence>